<dbReference type="PANTHER" id="PTHR43133:SF51">
    <property type="entry name" value="RNA POLYMERASE SIGMA FACTOR"/>
    <property type="match status" value="1"/>
</dbReference>
<evidence type="ECO:0000256" key="2">
    <source>
        <dbReference type="ARBA" id="ARBA00023015"/>
    </source>
</evidence>
<dbReference type="CDD" id="cd06171">
    <property type="entry name" value="Sigma70_r4"/>
    <property type="match status" value="1"/>
</dbReference>
<dbReference type="GO" id="GO:0003677">
    <property type="term" value="F:DNA binding"/>
    <property type="evidence" value="ECO:0007669"/>
    <property type="project" value="InterPro"/>
</dbReference>
<protein>
    <submittedName>
        <fullName evidence="7">RNA polymerase subunit sigma</fullName>
    </submittedName>
</protein>
<dbReference type="Gene3D" id="1.10.10.10">
    <property type="entry name" value="Winged helix-like DNA-binding domain superfamily/Winged helix DNA-binding domain"/>
    <property type="match status" value="1"/>
</dbReference>
<dbReference type="Proteomes" id="UP000228495">
    <property type="component" value="Unassembled WGS sequence"/>
</dbReference>
<keyword evidence="4" id="KW-0804">Transcription</keyword>
<organism evidence="7 8">
    <name type="scientific">candidate division WWE3 bacterium CG22_combo_CG10-13_8_21_14_all_39_12</name>
    <dbReference type="NCBI Taxonomy" id="1975094"/>
    <lineage>
        <taxon>Bacteria</taxon>
        <taxon>Katanobacteria</taxon>
    </lineage>
</organism>
<dbReference type="InterPro" id="IPR036388">
    <property type="entry name" value="WH-like_DNA-bd_sf"/>
</dbReference>
<dbReference type="Pfam" id="PF08281">
    <property type="entry name" value="Sigma70_r4_2"/>
    <property type="match status" value="1"/>
</dbReference>
<dbReference type="GO" id="GO:0016987">
    <property type="term" value="F:sigma factor activity"/>
    <property type="evidence" value="ECO:0007669"/>
    <property type="project" value="UniProtKB-KW"/>
</dbReference>
<evidence type="ECO:0000259" key="6">
    <source>
        <dbReference type="Pfam" id="PF08281"/>
    </source>
</evidence>
<reference evidence="7 8" key="1">
    <citation type="submission" date="2017-09" db="EMBL/GenBank/DDBJ databases">
        <title>Depth-based differentiation of microbial function through sediment-hosted aquifers and enrichment of novel symbionts in the deep terrestrial subsurface.</title>
        <authorList>
            <person name="Probst A.J."/>
            <person name="Ladd B."/>
            <person name="Jarett J.K."/>
            <person name="Geller-Mcgrath D.E."/>
            <person name="Sieber C.M."/>
            <person name="Emerson J.B."/>
            <person name="Anantharaman K."/>
            <person name="Thomas B.C."/>
            <person name="Malmstrom R."/>
            <person name="Stieglmeier M."/>
            <person name="Klingl A."/>
            <person name="Woyke T."/>
            <person name="Ryan C.M."/>
            <person name="Banfield J.F."/>
        </authorList>
    </citation>
    <scope>NUCLEOTIDE SEQUENCE [LARGE SCALE GENOMIC DNA]</scope>
    <source>
        <strain evidence="7">CG22_combo_CG10-13_8_21_14_all_39_12</strain>
    </source>
</reference>
<proteinExistence type="inferred from homology"/>
<keyword evidence="2" id="KW-0805">Transcription regulation</keyword>
<evidence type="ECO:0000256" key="4">
    <source>
        <dbReference type="ARBA" id="ARBA00023163"/>
    </source>
</evidence>
<dbReference type="SUPFAM" id="SSF88946">
    <property type="entry name" value="Sigma2 domain of RNA polymerase sigma factors"/>
    <property type="match status" value="1"/>
</dbReference>
<keyword evidence="3" id="KW-0731">Sigma factor</keyword>
<dbReference type="AlphaFoldDB" id="A0A2H0BEF7"/>
<dbReference type="InterPro" id="IPR039425">
    <property type="entry name" value="RNA_pol_sigma-70-like"/>
</dbReference>
<comment type="similarity">
    <text evidence="1">Belongs to the sigma-70 factor family. ECF subfamily.</text>
</comment>
<dbReference type="Gene3D" id="1.10.1740.10">
    <property type="match status" value="1"/>
</dbReference>
<dbReference type="InterPro" id="IPR007627">
    <property type="entry name" value="RNA_pol_sigma70_r2"/>
</dbReference>
<dbReference type="PANTHER" id="PTHR43133">
    <property type="entry name" value="RNA POLYMERASE ECF-TYPE SIGMA FACTO"/>
    <property type="match status" value="1"/>
</dbReference>
<feature type="domain" description="RNA polymerase sigma factor 70 region 4 type 2" evidence="6">
    <location>
        <begin position="126"/>
        <end position="177"/>
    </location>
</feature>
<evidence type="ECO:0000313" key="7">
    <source>
        <dbReference type="EMBL" id="PIP56046.1"/>
    </source>
</evidence>
<evidence type="ECO:0000256" key="1">
    <source>
        <dbReference type="ARBA" id="ARBA00010641"/>
    </source>
</evidence>
<dbReference type="GO" id="GO:0006352">
    <property type="term" value="P:DNA-templated transcription initiation"/>
    <property type="evidence" value="ECO:0007669"/>
    <property type="project" value="InterPro"/>
</dbReference>
<evidence type="ECO:0000256" key="3">
    <source>
        <dbReference type="ARBA" id="ARBA00023082"/>
    </source>
</evidence>
<sequence>MVTMASETDEQLAHFTQKGDNNAFAEIMHRYEDKLFRYAKKLITDEHEAKDVVQNAFMKAYKNMQSFDIKRKFSSWIYRITHNEAMNVLRKRKRTTNGIDKTVFESIQDDAPTIEEKIEQEDVKIEITALLDFLPDDYKEPLLLFYSEEKSYGEISDILRMPTGTVGTRINRGKKMLAALYEQHYG</sequence>
<evidence type="ECO:0000313" key="8">
    <source>
        <dbReference type="Proteomes" id="UP000228495"/>
    </source>
</evidence>
<name>A0A2H0BEF7_UNCKA</name>
<evidence type="ECO:0000259" key="5">
    <source>
        <dbReference type="Pfam" id="PF04542"/>
    </source>
</evidence>
<dbReference type="SUPFAM" id="SSF88659">
    <property type="entry name" value="Sigma3 and sigma4 domains of RNA polymerase sigma factors"/>
    <property type="match status" value="1"/>
</dbReference>
<dbReference type="Pfam" id="PF04542">
    <property type="entry name" value="Sigma70_r2"/>
    <property type="match status" value="1"/>
</dbReference>
<accession>A0A2H0BEF7</accession>
<gene>
    <name evidence="7" type="ORF">COX05_05210</name>
</gene>
<comment type="caution">
    <text evidence="7">The sequence shown here is derived from an EMBL/GenBank/DDBJ whole genome shotgun (WGS) entry which is preliminary data.</text>
</comment>
<dbReference type="InterPro" id="IPR013325">
    <property type="entry name" value="RNA_pol_sigma_r2"/>
</dbReference>
<feature type="domain" description="RNA polymerase sigma-70 region 2" evidence="5">
    <location>
        <begin position="28"/>
        <end position="95"/>
    </location>
</feature>
<dbReference type="InterPro" id="IPR013249">
    <property type="entry name" value="RNA_pol_sigma70_r4_t2"/>
</dbReference>
<dbReference type="InterPro" id="IPR014284">
    <property type="entry name" value="RNA_pol_sigma-70_dom"/>
</dbReference>
<dbReference type="EMBL" id="PCSU01000092">
    <property type="protein sequence ID" value="PIP56046.1"/>
    <property type="molecule type" value="Genomic_DNA"/>
</dbReference>
<dbReference type="NCBIfam" id="TIGR02937">
    <property type="entry name" value="sigma70-ECF"/>
    <property type="match status" value="1"/>
</dbReference>
<dbReference type="InterPro" id="IPR013324">
    <property type="entry name" value="RNA_pol_sigma_r3/r4-like"/>
</dbReference>